<keyword evidence="1" id="KW-0732">Signal</keyword>
<accession>A0ABR7QQ26</accession>
<reference evidence="2 3" key="1">
    <citation type="submission" date="2020-08" db="EMBL/GenBank/DDBJ databases">
        <title>Arenibacter gaetbuli sp. nov., isolated from a sand dune.</title>
        <authorList>
            <person name="Park S."/>
            <person name="Yoon J.-H."/>
        </authorList>
    </citation>
    <scope>NUCLEOTIDE SEQUENCE [LARGE SCALE GENOMIC DNA]</scope>
    <source>
        <strain evidence="2 3">BSSL-BM3</strain>
    </source>
</reference>
<feature type="signal peptide" evidence="1">
    <location>
        <begin position="1"/>
        <end position="18"/>
    </location>
</feature>
<organism evidence="2 3">
    <name type="scientific">Arenibacter arenosicollis</name>
    <dbReference type="NCBI Taxonomy" id="2762274"/>
    <lineage>
        <taxon>Bacteria</taxon>
        <taxon>Pseudomonadati</taxon>
        <taxon>Bacteroidota</taxon>
        <taxon>Flavobacteriia</taxon>
        <taxon>Flavobacteriales</taxon>
        <taxon>Flavobacteriaceae</taxon>
        <taxon>Arenibacter</taxon>
    </lineage>
</organism>
<feature type="chain" id="PRO_5046855398" evidence="1">
    <location>
        <begin position="19"/>
        <end position="81"/>
    </location>
</feature>
<name>A0ABR7QQ26_9FLAO</name>
<dbReference type="RefSeq" id="WP_187585984.1">
    <property type="nucleotide sequence ID" value="NZ_JACLHY010000016.1"/>
</dbReference>
<proteinExistence type="predicted"/>
<comment type="caution">
    <text evidence="2">The sequence shown here is derived from an EMBL/GenBank/DDBJ whole genome shotgun (WGS) entry which is preliminary data.</text>
</comment>
<sequence>MKKTILFILALSGIFASAQELDCTDFSNGTFLVHTSGATPVTWRLVREGNLQTEYKEEIQGNEQGTTDPKMEYSKIEWIND</sequence>
<gene>
    <name evidence="2" type="ORF">H4O18_14995</name>
</gene>
<evidence type="ECO:0000256" key="1">
    <source>
        <dbReference type="SAM" id="SignalP"/>
    </source>
</evidence>
<dbReference type="EMBL" id="JACLHY010000016">
    <property type="protein sequence ID" value="MBC8769302.1"/>
    <property type="molecule type" value="Genomic_DNA"/>
</dbReference>
<evidence type="ECO:0000313" key="2">
    <source>
        <dbReference type="EMBL" id="MBC8769302.1"/>
    </source>
</evidence>
<dbReference type="Proteomes" id="UP000618952">
    <property type="component" value="Unassembled WGS sequence"/>
</dbReference>
<evidence type="ECO:0000313" key="3">
    <source>
        <dbReference type="Proteomes" id="UP000618952"/>
    </source>
</evidence>
<protein>
    <submittedName>
        <fullName evidence="2">Uncharacterized protein</fullName>
    </submittedName>
</protein>
<keyword evidence="3" id="KW-1185">Reference proteome</keyword>